<dbReference type="KEGG" id="clec:106671008"/>
<evidence type="ECO:0000313" key="3">
    <source>
        <dbReference type="Proteomes" id="UP000494040"/>
    </source>
</evidence>
<dbReference type="Pfam" id="PF02958">
    <property type="entry name" value="EcKL"/>
    <property type="match status" value="1"/>
</dbReference>
<feature type="domain" description="CHK kinase-like" evidence="1">
    <location>
        <begin position="122"/>
        <end position="315"/>
    </location>
</feature>
<dbReference type="EnsemblMetazoa" id="XM_014401742.2">
    <property type="protein sequence ID" value="XP_014257228.1"/>
    <property type="gene ID" value="LOC106671008"/>
</dbReference>
<dbReference type="OMA" id="RFINEQP"/>
<dbReference type="SUPFAM" id="SSF56112">
    <property type="entry name" value="Protein kinase-like (PK-like)"/>
    <property type="match status" value="1"/>
</dbReference>
<dbReference type="AlphaFoldDB" id="A0A8I6S5I2"/>
<accession>A0A8I6S5I2</accession>
<dbReference type="InterPro" id="IPR015897">
    <property type="entry name" value="CHK_kinase-like"/>
</dbReference>
<dbReference type="EnsemblMetazoa" id="XM_014401740.2">
    <property type="protein sequence ID" value="XP_014257226.1"/>
    <property type="gene ID" value="LOC106671008"/>
</dbReference>
<dbReference type="Gene3D" id="3.90.1200.10">
    <property type="match status" value="1"/>
</dbReference>
<dbReference type="RefSeq" id="XP_014257227.1">
    <property type="nucleotide sequence ID" value="XM_014401741.2"/>
</dbReference>
<dbReference type="EnsemblMetazoa" id="XM_014401741.2">
    <property type="protein sequence ID" value="XP_014257227.1"/>
    <property type="gene ID" value="LOC106671008"/>
</dbReference>
<proteinExistence type="predicted"/>
<dbReference type="OrthoDB" id="6630696at2759"/>
<dbReference type="RefSeq" id="XP_014257228.1">
    <property type="nucleotide sequence ID" value="XM_014401742.2"/>
</dbReference>
<dbReference type="PANTHER" id="PTHR11012">
    <property type="entry name" value="PROTEIN KINASE-LIKE DOMAIN-CONTAINING"/>
    <property type="match status" value="1"/>
</dbReference>
<dbReference type="PANTHER" id="PTHR11012:SF56">
    <property type="entry name" value="CHK KINASE-LIKE DOMAIN-CONTAINING PROTEIN-RELATED"/>
    <property type="match status" value="1"/>
</dbReference>
<name>A0A8I6S5I2_CIMLE</name>
<dbReference type="SMART" id="SM00587">
    <property type="entry name" value="CHK"/>
    <property type="match status" value="1"/>
</dbReference>
<sequence length="402" mass="46419">MELEWIETIVKKHEKEKSVARVMAKKCEPAVKKGNNYCSDIVRAKLEVVLGSGKKTTKSVIYKQMPNIGTQRKFIEEYGIFKTEINMYIQTLCQMESIMEDYNDTEEKLWCEMIGHRCYDLLILEDLSVQNYSVIDRVKMMDMDHTLLAVRSLGKFHAVSKALLMKGLASQDVMRPHILYSDERALNLAFVGPLETISEVIATDWGVEWSSMAKRLSTAIGKIVETMLGFNEIDESRLNVINHGDCWMNNILFKYDSRKNPVGLKFVDFQMSHYNTFAFDLTYLVYTSVRPEIRRKDYMKILEAYHESLASNLTRYEILANQIPSLNDVVTEMERLRPYALFISCSHLPIMIAPETNAFDFSKVGEDFSDAKNGYNMSIFNNPFYVEMMKTDLMHFSNAGIL</sequence>
<evidence type="ECO:0000313" key="2">
    <source>
        <dbReference type="EnsemblMetazoa" id="XP_014257228.1"/>
    </source>
</evidence>
<keyword evidence="3" id="KW-1185">Reference proteome</keyword>
<dbReference type="Proteomes" id="UP000494040">
    <property type="component" value="Unassembled WGS sequence"/>
</dbReference>
<dbReference type="InterPro" id="IPR004119">
    <property type="entry name" value="EcKL"/>
</dbReference>
<reference evidence="2" key="1">
    <citation type="submission" date="2022-01" db="UniProtKB">
        <authorList>
            <consortium name="EnsemblMetazoa"/>
        </authorList>
    </citation>
    <scope>IDENTIFICATION</scope>
</reference>
<evidence type="ECO:0000259" key="1">
    <source>
        <dbReference type="SMART" id="SM00587"/>
    </source>
</evidence>
<dbReference type="InterPro" id="IPR011009">
    <property type="entry name" value="Kinase-like_dom_sf"/>
</dbReference>
<dbReference type="RefSeq" id="XP_014257226.1">
    <property type="nucleotide sequence ID" value="XM_014401740.2"/>
</dbReference>
<dbReference type="GeneID" id="106671008"/>
<organism evidence="2 3">
    <name type="scientific">Cimex lectularius</name>
    <name type="common">Bed bug</name>
    <name type="synonym">Acanthia lectularia</name>
    <dbReference type="NCBI Taxonomy" id="79782"/>
    <lineage>
        <taxon>Eukaryota</taxon>
        <taxon>Metazoa</taxon>
        <taxon>Ecdysozoa</taxon>
        <taxon>Arthropoda</taxon>
        <taxon>Hexapoda</taxon>
        <taxon>Insecta</taxon>
        <taxon>Pterygota</taxon>
        <taxon>Neoptera</taxon>
        <taxon>Paraneoptera</taxon>
        <taxon>Hemiptera</taxon>
        <taxon>Heteroptera</taxon>
        <taxon>Panheteroptera</taxon>
        <taxon>Cimicomorpha</taxon>
        <taxon>Cimicidae</taxon>
        <taxon>Cimex</taxon>
    </lineage>
</organism>
<protein>
    <recommendedName>
        <fullName evidence="1">CHK kinase-like domain-containing protein</fullName>
    </recommendedName>
</protein>